<dbReference type="EMBL" id="AC106887">
    <property type="protein sequence ID" value="AAR89011.1"/>
    <property type="molecule type" value="Genomic_DNA"/>
</dbReference>
<accession>Q10J09</accession>
<evidence type="ECO:0000313" key="2">
    <source>
        <dbReference type="Proteomes" id="UP000000763"/>
    </source>
</evidence>
<dbReference type="Proteomes" id="UP000000763">
    <property type="component" value="Chromosome 3"/>
</dbReference>
<gene>
    <name evidence="1" type="ORF">OSJNBa0054H04.22</name>
</gene>
<sequence>MVKTGNMLMEKQRSGTVRIPYCSYSYVILFCADLYEKLAPIAIPGPYHKVLPKVMGVKLVMDRDYAWEKLKSTWSRISREMLRPKNNARGALIRTAAEYSKGPFESQD</sequence>
<protein>
    <submittedName>
        <fullName evidence="1">Uncharacterized protein</fullName>
    </submittedName>
</protein>
<evidence type="ECO:0000313" key="1">
    <source>
        <dbReference type="EMBL" id="AAR89011.1"/>
    </source>
</evidence>
<name>Q10J09_ORYSJ</name>
<dbReference type="AlphaFoldDB" id="Q10J09"/>
<proteinExistence type="predicted"/>
<reference evidence="2" key="1">
    <citation type="journal article" date="2005" name="Nature">
        <title>The map-based sequence of the rice genome.</title>
        <authorList>
            <consortium name="International rice genome sequencing project (IRGSP)"/>
            <person name="Matsumoto T."/>
            <person name="Wu J."/>
            <person name="Kanamori H."/>
            <person name="Katayose Y."/>
            <person name="Fujisawa M."/>
            <person name="Namiki N."/>
            <person name="Mizuno H."/>
            <person name="Yamamoto K."/>
            <person name="Antonio B.A."/>
            <person name="Baba T."/>
            <person name="Sakata K."/>
            <person name="Nagamura Y."/>
            <person name="Aoki H."/>
            <person name="Arikawa K."/>
            <person name="Arita K."/>
            <person name="Bito T."/>
            <person name="Chiden Y."/>
            <person name="Fujitsuka N."/>
            <person name="Fukunaka R."/>
            <person name="Hamada M."/>
            <person name="Harada C."/>
            <person name="Hayashi A."/>
            <person name="Hijishita S."/>
            <person name="Honda M."/>
            <person name="Hosokawa S."/>
            <person name="Ichikawa Y."/>
            <person name="Idonuma A."/>
            <person name="Iijima M."/>
            <person name="Ikeda M."/>
            <person name="Ikeno M."/>
            <person name="Ito K."/>
            <person name="Ito S."/>
            <person name="Ito T."/>
            <person name="Ito Y."/>
            <person name="Ito Y."/>
            <person name="Iwabuchi A."/>
            <person name="Kamiya K."/>
            <person name="Karasawa W."/>
            <person name="Kurita K."/>
            <person name="Katagiri S."/>
            <person name="Kikuta A."/>
            <person name="Kobayashi H."/>
            <person name="Kobayashi N."/>
            <person name="Machita K."/>
            <person name="Maehara T."/>
            <person name="Masukawa M."/>
            <person name="Mizubayashi T."/>
            <person name="Mukai Y."/>
            <person name="Nagasaki H."/>
            <person name="Nagata Y."/>
            <person name="Naito S."/>
            <person name="Nakashima M."/>
            <person name="Nakama Y."/>
            <person name="Nakamichi Y."/>
            <person name="Nakamura M."/>
            <person name="Meguro A."/>
            <person name="Negishi M."/>
            <person name="Ohta I."/>
            <person name="Ohta T."/>
            <person name="Okamoto M."/>
            <person name="Ono N."/>
            <person name="Saji S."/>
            <person name="Sakaguchi M."/>
            <person name="Sakai K."/>
            <person name="Shibata M."/>
            <person name="Shimokawa T."/>
            <person name="Song J."/>
            <person name="Takazaki Y."/>
            <person name="Terasawa K."/>
            <person name="Tsugane M."/>
            <person name="Tsuji K."/>
            <person name="Ueda S."/>
            <person name="Waki K."/>
            <person name="Yamagata H."/>
            <person name="Yamamoto M."/>
            <person name="Yamamoto S."/>
            <person name="Yamane H."/>
            <person name="Yoshiki S."/>
            <person name="Yoshihara R."/>
            <person name="Yukawa K."/>
            <person name="Zhong H."/>
            <person name="Yano M."/>
            <person name="Yuan Q."/>
            <person name="Ouyang S."/>
            <person name="Liu J."/>
            <person name="Jones K.M."/>
            <person name="Gansberger K."/>
            <person name="Moffat K."/>
            <person name="Hill J."/>
            <person name="Bera J."/>
            <person name="Fadrosh D."/>
            <person name="Jin S."/>
            <person name="Johri S."/>
            <person name="Kim M."/>
            <person name="Overton L."/>
            <person name="Reardon M."/>
            <person name="Tsitrin T."/>
            <person name="Vuong H."/>
            <person name="Weaver B."/>
            <person name="Ciecko A."/>
            <person name="Tallon L."/>
            <person name="Jackson J."/>
            <person name="Pai G."/>
            <person name="Aken S.V."/>
            <person name="Utterback T."/>
            <person name="Reidmuller S."/>
            <person name="Feldblyum T."/>
            <person name="Hsiao J."/>
            <person name="Zismann V."/>
            <person name="Iobst S."/>
            <person name="de Vazeille A.R."/>
            <person name="Buell C.R."/>
            <person name="Ying K."/>
            <person name="Li Y."/>
            <person name="Lu T."/>
            <person name="Huang Y."/>
            <person name="Zhao Q."/>
            <person name="Feng Q."/>
            <person name="Zhang L."/>
            <person name="Zhu J."/>
            <person name="Weng Q."/>
            <person name="Mu J."/>
            <person name="Lu Y."/>
            <person name="Fan D."/>
            <person name="Liu Y."/>
            <person name="Guan J."/>
            <person name="Zhang Y."/>
            <person name="Yu S."/>
            <person name="Liu X."/>
            <person name="Zhang Y."/>
            <person name="Hong G."/>
            <person name="Han B."/>
            <person name="Choisne N."/>
            <person name="Demange N."/>
            <person name="Orjeda G."/>
            <person name="Samain S."/>
            <person name="Cattolico L."/>
            <person name="Pelletier E."/>
            <person name="Couloux A."/>
            <person name="Segurens B."/>
            <person name="Wincker P."/>
            <person name="D'Hont A."/>
            <person name="Scarpelli C."/>
            <person name="Weissenbach J."/>
            <person name="Salanoubat M."/>
            <person name="Quetier F."/>
            <person name="Yu Y."/>
            <person name="Kim H.R."/>
            <person name="Rambo T."/>
            <person name="Currie J."/>
            <person name="Collura K."/>
            <person name="Luo M."/>
            <person name="Yang T."/>
            <person name="Ammiraju J.S.S."/>
            <person name="Engler F."/>
            <person name="Soderlund C."/>
            <person name="Wing R.A."/>
            <person name="Palmer L.E."/>
            <person name="de la Bastide M."/>
            <person name="Spiegel L."/>
            <person name="Nascimento L."/>
            <person name="Zutavern T."/>
            <person name="O'Shaughnessy A."/>
            <person name="Dike S."/>
            <person name="Dedhia N."/>
            <person name="Preston R."/>
            <person name="Balija V."/>
            <person name="McCombie W.R."/>
            <person name="Chow T."/>
            <person name="Chen H."/>
            <person name="Chung M."/>
            <person name="Chen C."/>
            <person name="Shaw J."/>
            <person name="Wu H."/>
            <person name="Hsiao K."/>
            <person name="Chao Y."/>
            <person name="Chu M."/>
            <person name="Cheng C."/>
            <person name="Hour A."/>
            <person name="Lee P."/>
            <person name="Lin S."/>
            <person name="Lin Y."/>
            <person name="Liou J."/>
            <person name="Liu S."/>
            <person name="Hsing Y."/>
            <person name="Raghuvanshi S."/>
            <person name="Mohanty A."/>
            <person name="Bharti A.K."/>
            <person name="Gaur A."/>
            <person name="Gupta V."/>
            <person name="Kumar D."/>
            <person name="Ravi V."/>
            <person name="Vij S."/>
            <person name="Kapur A."/>
            <person name="Khurana P."/>
            <person name="Khurana P."/>
            <person name="Khurana J.P."/>
            <person name="Tyagi A.K."/>
            <person name="Gaikwad K."/>
            <person name="Singh A."/>
            <person name="Dalal V."/>
            <person name="Srivastava S."/>
            <person name="Dixit A."/>
            <person name="Pal A.K."/>
            <person name="Ghazi I.A."/>
            <person name="Yadav M."/>
            <person name="Pandit A."/>
            <person name="Bhargava A."/>
            <person name="Sureshbabu K."/>
            <person name="Batra K."/>
            <person name="Sharma T.R."/>
            <person name="Mohapatra T."/>
            <person name="Singh N.K."/>
            <person name="Messing J."/>
            <person name="Nelson A.B."/>
            <person name="Fuks G."/>
            <person name="Kavchok S."/>
            <person name="Keizer G."/>
            <person name="Linton E."/>
            <person name="Llaca V."/>
            <person name="Song R."/>
            <person name="Tanyolac B."/>
            <person name="Young S."/>
            <person name="Ho-Il K."/>
            <person name="Hahn J.H."/>
            <person name="Sangsakoo G."/>
            <person name="Vanavichit A."/>
            <person name="de Mattos Luiz.A.T."/>
            <person name="Zimmer P.D."/>
            <person name="Malone G."/>
            <person name="Dellagostin O."/>
            <person name="de Oliveira A.C."/>
            <person name="Bevan M."/>
            <person name="Bancroft I."/>
            <person name="Minx P."/>
            <person name="Cordum H."/>
            <person name="Wilson R."/>
            <person name="Cheng Z."/>
            <person name="Jin W."/>
            <person name="Jiang J."/>
            <person name="Leong S.A."/>
            <person name="Iwama H."/>
            <person name="Gojobori T."/>
            <person name="Itoh T."/>
            <person name="Niimura Y."/>
            <person name="Fujii Y."/>
            <person name="Habara T."/>
            <person name="Sakai H."/>
            <person name="Sato Y."/>
            <person name="Wilson G."/>
            <person name="Kumar K."/>
            <person name="McCouch S."/>
            <person name="Juretic N."/>
            <person name="Hoen D."/>
            <person name="Wright S."/>
            <person name="Bruskiewich R."/>
            <person name="Bureau T."/>
            <person name="Miyao A."/>
            <person name="Hirochika H."/>
            <person name="Nishikawa T."/>
            <person name="Kadowaki K."/>
            <person name="Sugiura M."/>
            <person name="Burr B."/>
            <person name="Sasaki T."/>
        </authorList>
    </citation>
    <scope>NUCLEOTIDE SEQUENCE [LARGE SCALE GENOMIC DNA]</scope>
    <source>
        <strain evidence="2">cv. Nipponbare</strain>
    </source>
</reference>
<reference evidence="2" key="2">
    <citation type="journal article" date="2008" name="Nucleic Acids Res.">
        <title>The rice annotation project database (RAP-DB): 2008 update.</title>
        <authorList>
            <consortium name="The rice annotation project (RAP)"/>
        </authorList>
    </citation>
    <scope>GENOME REANNOTATION</scope>
    <source>
        <strain evidence="2">cv. Nipponbare</strain>
    </source>
</reference>
<organism evidence="1 2">
    <name type="scientific">Oryza sativa subsp. japonica</name>
    <name type="common">Rice</name>
    <dbReference type="NCBI Taxonomy" id="39947"/>
    <lineage>
        <taxon>Eukaryota</taxon>
        <taxon>Viridiplantae</taxon>
        <taxon>Streptophyta</taxon>
        <taxon>Embryophyta</taxon>
        <taxon>Tracheophyta</taxon>
        <taxon>Spermatophyta</taxon>
        <taxon>Magnoliopsida</taxon>
        <taxon>Liliopsida</taxon>
        <taxon>Poales</taxon>
        <taxon>Poaceae</taxon>
        <taxon>BOP clade</taxon>
        <taxon>Oryzoideae</taxon>
        <taxon>Oryzeae</taxon>
        <taxon>Oryzinae</taxon>
        <taxon>Oryza</taxon>
        <taxon>Oryza sativa</taxon>
    </lineage>
</organism>